<comment type="subcellular location">
    <subcellularLocation>
        <location evidence="1">Cell outer membrane</location>
    </subcellularLocation>
</comment>
<evidence type="ECO:0000256" key="1">
    <source>
        <dbReference type="ARBA" id="ARBA00004442"/>
    </source>
</evidence>
<evidence type="ECO:0000256" key="4">
    <source>
        <dbReference type="ARBA" id="ARBA00022452"/>
    </source>
</evidence>
<keyword evidence="3" id="KW-0813">Transport</keyword>
<evidence type="ECO:0000313" key="9">
    <source>
        <dbReference type="EMBL" id="MBB5059825.1"/>
    </source>
</evidence>
<gene>
    <name evidence="9" type="ORF">HDF16_004554</name>
</gene>
<dbReference type="Pfam" id="PF02321">
    <property type="entry name" value="OEP"/>
    <property type="match status" value="1"/>
</dbReference>
<keyword evidence="8" id="KW-0732">Signal</keyword>
<keyword evidence="7" id="KW-0998">Cell outer membrane</keyword>
<name>A0A7W8E723_9BACT</name>
<evidence type="ECO:0000256" key="7">
    <source>
        <dbReference type="ARBA" id="ARBA00023237"/>
    </source>
</evidence>
<sequence length="464" mass="50335">MTQRGRQRSMLRFPSLLLAATALLAPCVTSQAQISFSSAVDLALRSDPKIKAADAGIEKARAALSSVRDTFIPSASANGGYGTSTGVPLGVPVVFSLSSQSQLFSFAQRDNTRAATAALQAALLAAEESRDQVTEDVAVTYLNLDNSQRRQAAMAQEYSYAQKLTNIVQDRLEAGHDARIELLKAKRTAAQIHLQLLQIEDQITGLSDHLSRLVGLPGNRLSSVSSSIPSLPAITTLTGDAPDSFGVQSSMAVARSKQYVAFGEEHYRFRPQISFSANYSRISTSHTNYIDYYPGFKQMSESAASIGIGITLPLYDRLHEDRARETAAEAHRAQFEAEDQRNQFLEGRARLQHSAQELAARSDLAGIDRELAQEQLDIVLAQLSADNGSSGGPLMTPKDEQNARLQERARAIDLLEAEFQLNQAQINLMRQTGQLDTWLKNVDVRAVSPSSSTTITPAAGSVTP</sequence>
<dbReference type="GO" id="GO:0009279">
    <property type="term" value="C:cell outer membrane"/>
    <property type="evidence" value="ECO:0007669"/>
    <property type="project" value="UniProtKB-SubCell"/>
</dbReference>
<dbReference type="InterPro" id="IPR003423">
    <property type="entry name" value="OMP_efflux"/>
</dbReference>
<dbReference type="GO" id="GO:1990281">
    <property type="term" value="C:efflux pump complex"/>
    <property type="evidence" value="ECO:0007669"/>
    <property type="project" value="TreeGrafter"/>
</dbReference>
<evidence type="ECO:0000256" key="3">
    <source>
        <dbReference type="ARBA" id="ARBA00022448"/>
    </source>
</evidence>
<evidence type="ECO:0000256" key="8">
    <source>
        <dbReference type="SAM" id="SignalP"/>
    </source>
</evidence>
<reference evidence="9 10" key="1">
    <citation type="submission" date="2020-08" db="EMBL/GenBank/DDBJ databases">
        <title>Genomic Encyclopedia of Type Strains, Phase IV (KMG-V): Genome sequencing to study the core and pangenomes of soil and plant-associated prokaryotes.</title>
        <authorList>
            <person name="Whitman W."/>
        </authorList>
    </citation>
    <scope>NUCLEOTIDE SEQUENCE [LARGE SCALE GENOMIC DNA]</scope>
    <source>
        <strain evidence="9 10">M8UP14</strain>
    </source>
</reference>
<dbReference type="Proteomes" id="UP000540989">
    <property type="component" value="Unassembled WGS sequence"/>
</dbReference>
<protein>
    <submittedName>
        <fullName evidence="9">Outer membrane protein TolC</fullName>
    </submittedName>
</protein>
<evidence type="ECO:0000256" key="2">
    <source>
        <dbReference type="ARBA" id="ARBA00007613"/>
    </source>
</evidence>
<dbReference type="PANTHER" id="PTHR30026">
    <property type="entry name" value="OUTER MEMBRANE PROTEIN TOLC"/>
    <property type="match status" value="1"/>
</dbReference>
<accession>A0A7W8E723</accession>
<dbReference type="EMBL" id="JACHIP010000007">
    <property type="protein sequence ID" value="MBB5059825.1"/>
    <property type="molecule type" value="Genomic_DNA"/>
</dbReference>
<keyword evidence="6" id="KW-0472">Membrane</keyword>
<dbReference type="InterPro" id="IPR051906">
    <property type="entry name" value="TolC-like"/>
</dbReference>
<organism evidence="9 10">
    <name type="scientific">Granulicella aggregans</name>
    <dbReference type="NCBI Taxonomy" id="474949"/>
    <lineage>
        <taxon>Bacteria</taxon>
        <taxon>Pseudomonadati</taxon>
        <taxon>Acidobacteriota</taxon>
        <taxon>Terriglobia</taxon>
        <taxon>Terriglobales</taxon>
        <taxon>Acidobacteriaceae</taxon>
        <taxon>Granulicella</taxon>
    </lineage>
</organism>
<comment type="similarity">
    <text evidence="2">Belongs to the outer membrane factor (OMF) (TC 1.B.17) family.</text>
</comment>
<evidence type="ECO:0000256" key="5">
    <source>
        <dbReference type="ARBA" id="ARBA00022692"/>
    </source>
</evidence>
<keyword evidence="5" id="KW-0812">Transmembrane</keyword>
<feature type="chain" id="PRO_5030551030" evidence="8">
    <location>
        <begin position="33"/>
        <end position="464"/>
    </location>
</feature>
<proteinExistence type="inferred from homology"/>
<dbReference type="Gene3D" id="1.20.1600.10">
    <property type="entry name" value="Outer membrane efflux proteins (OEP)"/>
    <property type="match status" value="1"/>
</dbReference>
<evidence type="ECO:0000313" key="10">
    <source>
        <dbReference type="Proteomes" id="UP000540989"/>
    </source>
</evidence>
<comment type="caution">
    <text evidence="9">The sequence shown here is derived from an EMBL/GenBank/DDBJ whole genome shotgun (WGS) entry which is preliminary data.</text>
</comment>
<dbReference type="PANTHER" id="PTHR30026:SF20">
    <property type="entry name" value="OUTER MEMBRANE PROTEIN TOLC"/>
    <property type="match status" value="1"/>
</dbReference>
<dbReference type="GO" id="GO:0015288">
    <property type="term" value="F:porin activity"/>
    <property type="evidence" value="ECO:0007669"/>
    <property type="project" value="TreeGrafter"/>
</dbReference>
<keyword evidence="10" id="KW-1185">Reference proteome</keyword>
<feature type="signal peptide" evidence="8">
    <location>
        <begin position="1"/>
        <end position="32"/>
    </location>
</feature>
<dbReference type="GO" id="GO:0015562">
    <property type="term" value="F:efflux transmembrane transporter activity"/>
    <property type="evidence" value="ECO:0007669"/>
    <property type="project" value="InterPro"/>
</dbReference>
<keyword evidence="4" id="KW-1134">Transmembrane beta strand</keyword>
<dbReference type="SUPFAM" id="SSF56954">
    <property type="entry name" value="Outer membrane efflux proteins (OEP)"/>
    <property type="match status" value="1"/>
</dbReference>
<dbReference type="AlphaFoldDB" id="A0A7W8E723"/>
<evidence type="ECO:0000256" key="6">
    <source>
        <dbReference type="ARBA" id="ARBA00023136"/>
    </source>
</evidence>